<dbReference type="Proteomes" id="UP000307968">
    <property type="component" value="Chromosome"/>
</dbReference>
<dbReference type="InterPro" id="IPR000259">
    <property type="entry name" value="Adhesion_dom_fimbrial"/>
</dbReference>
<evidence type="ECO:0000313" key="3">
    <source>
        <dbReference type="Proteomes" id="UP000307968"/>
    </source>
</evidence>
<proteinExistence type="predicted"/>
<dbReference type="EMBL" id="LR590463">
    <property type="protein sequence ID" value="VTP64676.1"/>
    <property type="molecule type" value="Genomic_DNA"/>
</dbReference>
<dbReference type="GO" id="GO:0009289">
    <property type="term" value="C:pilus"/>
    <property type="evidence" value="ECO:0007669"/>
    <property type="project" value="InterPro"/>
</dbReference>
<dbReference type="AlphaFoldDB" id="A0A4U9HMR9"/>
<dbReference type="PANTHER" id="PTHR33420">
    <property type="entry name" value="FIMBRIAL SUBUNIT ELFA-RELATED"/>
    <property type="match status" value="1"/>
</dbReference>
<dbReference type="GeneID" id="61766508"/>
<dbReference type="SUPFAM" id="SSF49401">
    <property type="entry name" value="Bacterial adhesins"/>
    <property type="match status" value="1"/>
</dbReference>
<organism evidence="2 3">
    <name type="scientific">Serratia rubidaea</name>
    <name type="common">Serratia marinorubra</name>
    <dbReference type="NCBI Taxonomy" id="61652"/>
    <lineage>
        <taxon>Bacteria</taxon>
        <taxon>Pseudomonadati</taxon>
        <taxon>Pseudomonadota</taxon>
        <taxon>Gammaproteobacteria</taxon>
        <taxon>Enterobacterales</taxon>
        <taxon>Yersiniaceae</taxon>
        <taxon>Serratia</taxon>
    </lineage>
</organism>
<accession>A0A4U9HMR9</accession>
<name>A0A4U9HMR9_SERRU</name>
<dbReference type="Gene3D" id="2.60.40.1090">
    <property type="entry name" value="Fimbrial-type adhesion domain"/>
    <property type="match status" value="1"/>
</dbReference>
<dbReference type="RefSeq" id="WP_054307248.1">
    <property type="nucleotide sequence ID" value="NZ_CAMIPJ010000001.1"/>
</dbReference>
<protein>
    <submittedName>
        <fullName evidence="2">Fimbria A protein</fullName>
    </submittedName>
</protein>
<gene>
    <name evidence="2" type="primary">smfA_3</name>
    <name evidence="2" type="ORF">NCTC12971_03681</name>
</gene>
<reference evidence="2 3" key="1">
    <citation type="submission" date="2019-05" db="EMBL/GenBank/DDBJ databases">
        <authorList>
            <consortium name="Pathogen Informatics"/>
        </authorList>
    </citation>
    <scope>NUCLEOTIDE SEQUENCE [LARGE SCALE GENOMIC DNA]</scope>
    <source>
        <strain evidence="2 3">NCTC12971</strain>
    </source>
</reference>
<dbReference type="Pfam" id="PF00419">
    <property type="entry name" value="Fimbrial"/>
    <property type="match status" value="1"/>
</dbReference>
<evidence type="ECO:0000313" key="2">
    <source>
        <dbReference type="EMBL" id="VTP64676.1"/>
    </source>
</evidence>
<dbReference type="PANTHER" id="PTHR33420:SF9">
    <property type="entry name" value="MINOR FIMBRIAL SUBUNIT"/>
    <property type="match status" value="1"/>
</dbReference>
<dbReference type="GO" id="GO:0043709">
    <property type="term" value="P:cell adhesion involved in single-species biofilm formation"/>
    <property type="evidence" value="ECO:0007669"/>
    <property type="project" value="TreeGrafter"/>
</dbReference>
<feature type="domain" description="Fimbrial-type adhesion" evidence="1">
    <location>
        <begin position="30"/>
        <end position="176"/>
    </location>
</feature>
<dbReference type="InterPro" id="IPR008966">
    <property type="entry name" value="Adhesion_dom_sf"/>
</dbReference>
<dbReference type="InterPro" id="IPR050263">
    <property type="entry name" value="Bact_Fimbrial_Adh_Pro"/>
</dbReference>
<dbReference type="InterPro" id="IPR036937">
    <property type="entry name" value="Adhesion_dom_fimbrial_sf"/>
</dbReference>
<sequence>MRTVIYRQGLALLLSLLMPVPVLQAKENLYFHGSLVAEPCTLAPEDAEIELDFGNVVDKYLYLNQRTAGKMFSIRLTQCDIRLGSLAEITLKGEESGALPGLLQLAGGSLAQGVAIGLESTEGQPLPINKVYRHQLHDGSNTFNLMGYVRAEPDALKNHTITLGSFSAALTLMVDYP</sequence>
<evidence type="ECO:0000259" key="1">
    <source>
        <dbReference type="Pfam" id="PF00419"/>
    </source>
</evidence>